<dbReference type="AlphaFoldDB" id="A0A7V2SJD5"/>
<accession>A0A7V2SJD5</accession>
<dbReference type="InterPro" id="IPR000523">
    <property type="entry name" value="Mg_chelatse_chII-like_cat_dom"/>
</dbReference>
<dbReference type="Gene3D" id="3.40.50.300">
    <property type="entry name" value="P-loop containing nucleotide triphosphate hydrolases"/>
    <property type="match status" value="1"/>
</dbReference>
<dbReference type="EMBL" id="DRNO01000237">
    <property type="protein sequence ID" value="HFC03923.1"/>
    <property type="molecule type" value="Genomic_DNA"/>
</dbReference>
<evidence type="ECO:0000259" key="1">
    <source>
        <dbReference type="Pfam" id="PF01078"/>
    </source>
</evidence>
<dbReference type="SUPFAM" id="SSF52540">
    <property type="entry name" value="P-loop containing nucleoside triphosphate hydrolases"/>
    <property type="match status" value="1"/>
</dbReference>
<dbReference type="PANTHER" id="PTHR32039:SF7">
    <property type="entry name" value="COMPETENCE PROTEIN COMM"/>
    <property type="match status" value="1"/>
</dbReference>
<keyword evidence="3" id="KW-0067">ATP-binding</keyword>
<protein>
    <submittedName>
        <fullName evidence="3">ATP-binding protein</fullName>
    </submittedName>
</protein>
<organism evidence="3">
    <name type="scientific">Nitratifractor salsuginis</name>
    <dbReference type="NCBI Taxonomy" id="269261"/>
    <lineage>
        <taxon>Bacteria</taxon>
        <taxon>Pseudomonadati</taxon>
        <taxon>Campylobacterota</taxon>
        <taxon>Epsilonproteobacteria</taxon>
        <taxon>Campylobacterales</taxon>
        <taxon>Sulfurovaceae</taxon>
        <taxon>Nitratifractor</taxon>
    </lineage>
</organism>
<comment type="caution">
    <text evidence="3">The sequence shown here is derived from an EMBL/GenBank/DDBJ whole genome shotgun (WGS) entry which is preliminary data.</text>
</comment>
<gene>
    <name evidence="3" type="ORF">ENJ74_03525</name>
</gene>
<dbReference type="Pfam" id="PF01078">
    <property type="entry name" value="Mg_chelatase"/>
    <property type="match status" value="1"/>
</dbReference>
<feature type="domain" description="Mg chelatase-related protein C-terminal" evidence="2">
    <location>
        <begin position="78"/>
        <end position="169"/>
    </location>
</feature>
<sequence length="172" mass="19671">RVHIARVNSKVSYEADFMFVAAMNPCPCGNLLAKERTCRCSEAEIKRYRNRLSDPFLDRIDLFVTMQEVEAEDRGSVSSAQMHEEVLAAFTRQKERGQARLNGKLNEAEVERFCRLDPEAEQILAQAVQRFALSHRSIVSIKKVARTIADLEGTEQIGRKALLEALSYRRRK</sequence>
<feature type="domain" description="Magnesium chelatase ChlI-like catalytic" evidence="1">
    <location>
        <begin position="2"/>
        <end position="72"/>
    </location>
</feature>
<dbReference type="InterPro" id="IPR027417">
    <property type="entry name" value="P-loop_NTPase"/>
</dbReference>
<dbReference type="InterPro" id="IPR025158">
    <property type="entry name" value="Mg_chelat-rel_C"/>
</dbReference>
<feature type="non-terminal residue" evidence="3">
    <location>
        <position position="1"/>
    </location>
</feature>
<name>A0A7V2SJD5_9BACT</name>
<evidence type="ECO:0000259" key="2">
    <source>
        <dbReference type="Pfam" id="PF13335"/>
    </source>
</evidence>
<dbReference type="Proteomes" id="UP000885722">
    <property type="component" value="Unassembled WGS sequence"/>
</dbReference>
<dbReference type="InterPro" id="IPR045006">
    <property type="entry name" value="CHLI-like"/>
</dbReference>
<dbReference type="GO" id="GO:0005524">
    <property type="term" value="F:ATP binding"/>
    <property type="evidence" value="ECO:0007669"/>
    <property type="project" value="UniProtKB-KW"/>
</dbReference>
<dbReference type="PANTHER" id="PTHR32039">
    <property type="entry name" value="MAGNESIUM-CHELATASE SUBUNIT CHLI"/>
    <property type="match status" value="1"/>
</dbReference>
<reference evidence="3" key="1">
    <citation type="journal article" date="2020" name="mSystems">
        <title>Genome- and Community-Level Interaction Insights into Carbon Utilization and Element Cycling Functions of Hydrothermarchaeota in Hydrothermal Sediment.</title>
        <authorList>
            <person name="Zhou Z."/>
            <person name="Liu Y."/>
            <person name="Xu W."/>
            <person name="Pan J."/>
            <person name="Luo Z.H."/>
            <person name="Li M."/>
        </authorList>
    </citation>
    <scope>NUCLEOTIDE SEQUENCE [LARGE SCALE GENOMIC DNA]</scope>
    <source>
        <strain evidence="3">HyVt-513</strain>
    </source>
</reference>
<evidence type="ECO:0000313" key="3">
    <source>
        <dbReference type="EMBL" id="HFC03923.1"/>
    </source>
</evidence>
<keyword evidence="3" id="KW-0547">Nucleotide-binding</keyword>
<proteinExistence type="predicted"/>
<dbReference type="Pfam" id="PF13335">
    <property type="entry name" value="Mg_chelatase_C"/>
    <property type="match status" value="1"/>
</dbReference>